<keyword evidence="4" id="KW-0804">Transcription</keyword>
<dbReference type="Pfam" id="PF03466">
    <property type="entry name" value="LysR_substrate"/>
    <property type="match status" value="1"/>
</dbReference>
<organism evidence="6 7">
    <name type="scientific">Caldimonas mangrovi</name>
    <dbReference type="NCBI Taxonomy" id="2944811"/>
    <lineage>
        <taxon>Bacteria</taxon>
        <taxon>Pseudomonadati</taxon>
        <taxon>Pseudomonadota</taxon>
        <taxon>Betaproteobacteria</taxon>
        <taxon>Burkholderiales</taxon>
        <taxon>Sphaerotilaceae</taxon>
        <taxon>Caldimonas</taxon>
    </lineage>
</organism>
<feature type="domain" description="HTH lysR-type" evidence="5">
    <location>
        <begin position="1"/>
        <end position="59"/>
    </location>
</feature>
<reference evidence="6" key="1">
    <citation type="submission" date="2022-05" db="EMBL/GenBank/DDBJ databases">
        <title>Schlegelella sp. nov., isolated from mangrove soil.</title>
        <authorList>
            <person name="Liu Y."/>
            <person name="Ge X."/>
            <person name="Liu W."/>
        </authorList>
    </citation>
    <scope>NUCLEOTIDE SEQUENCE</scope>
    <source>
        <strain evidence="6">S2-27</strain>
    </source>
</reference>
<evidence type="ECO:0000256" key="1">
    <source>
        <dbReference type="ARBA" id="ARBA00009437"/>
    </source>
</evidence>
<dbReference type="CDD" id="cd08472">
    <property type="entry name" value="PBP2_CrgA_like_3"/>
    <property type="match status" value="1"/>
</dbReference>
<sequence>MDRFQAMQVFARVVEAGTFSKAADSLNLPKPTVTRLIQALEAHLDTKLLNRTTRRVTVTADGAAYYDRALRLLSEIDELESSMSRAKRNPKGRLRIDVGAPVAQLLLIPALPDFYARYPQIQIDLGVSDRPVDLISENIDCVLRAGELTDQSLVARRIGEFHSIICASPAYLKRHGTPLHPTDLEGDDHVVVNHFSHRTGRIYPFFFTNEQGERLEVHGRHALSVNDSNALLASGLAGLGVIRTSTFMAQMHIGAGALVPLLLDWCADSVPIHVVYPPNRHLSAKVRVFVDWVAELFARSDLIHRKCSLPKPQPNAALHADKAQEATVEVPATA</sequence>
<evidence type="ECO:0000256" key="3">
    <source>
        <dbReference type="ARBA" id="ARBA00023125"/>
    </source>
</evidence>
<comment type="similarity">
    <text evidence="1">Belongs to the LysR transcriptional regulatory family.</text>
</comment>
<dbReference type="Gene3D" id="3.40.190.290">
    <property type="match status" value="1"/>
</dbReference>
<dbReference type="PROSITE" id="PS50931">
    <property type="entry name" value="HTH_LYSR"/>
    <property type="match status" value="1"/>
</dbReference>
<dbReference type="InterPro" id="IPR058163">
    <property type="entry name" value="LysR-type_TF_proteobact-type"/>
</dbReference>
<keyword evidence="3" id="KW-0238">DNA-binding</keyword>
<comment type="caution">
    <text evidence="6">The sequence shown here is derived from an EMBL/GenBank/DDBJ whole genome shotgun (WGS) entry which is preliminary data.</text>
</comment>
<proteinExistence type="inferred from homology"/>
<evidence type="ECO:0000256" key="2">
    <source>
        <dbReference type="ARBA" id="ARBA00023015"/>
    </source>
</evidence>
<gene>
    <name evidence="6" type="ORF">M8A51_18840</name>
</gene>
<dbReference type="RefSeq" id="WP_251780072.1">
    <property type="nucleotide sequence ID" value="NZ_JAMKFE010000013.1"/>
</dbReference>
<evidence type="ECO:0000256" key="4">
    <source>
        <dbReference type="ARBA" id="ARBA00023163"/>
    </source>
</evidence>
<dbReference type="InterPro" id="IPR000847">
    <property type="entry name" value="LysR_HTH_N"/>
</dbReference>
<protein>
    <submittedName>
        <fullName evidence="6">LysR family transcriptional regulator</fullName>
    </submittedName>
</protein>
<dbReference type="PANTHER" id="PTHR30537">
    <property type="entry name" value="HTH-TYPE TRANSCRIPTIONAL REGULATOR"/>
    <property type="match status" value="1"/>
</dbReference>
<dbReference type="SUPFAM" id="SSF53850">
    <property type="entry name" value="Periplasmic binding protein-like II"/>
    <property type="match status" value="1"/>
</dbReference>
<evidence type="ECO:0000313" key="6">
    <source>
        <dbReference type="EMBL" id="MCM5681587.1"/>
    </source>
</evidence>
<dbReference type="EMBL" id="JAMKFE010000013">
    <property type="protein sequence ID" value="MCM5681587.1"/>
    <property type="molecule type" value="Genomic_DNA"/>
</dbReference>
<dbReference type="PANTHER" id="PTHR30537:SF17">
    <property type="entry name" value="LYSR-FAMILY REGULATORY PROTEIN"/>
    <property type="match status" value="1"/>
</dbReference>
<dbReference type="InterPro" id="IPR036390">
    <property type="entry name" value="WH_DNA-bd_sf"/>
</dbReference>
<evidence type="ECO:0000313" key="7">
    <source>
        <dbReference type="Proteomes" id="UP001165541"/>
    </source>
</evidence>
<dbReference type="InterPro" id="IPR036388">
    <property type="entry name" value="WH-like_DNA-bd_sf"/>
</dbReference>
<dbReference type="Proteomes" id="UP001165541">
    <property type="component" value="Unassembled WGS sequence"/>
</dbReference>
<accession>A0ABT0YTJ5</accession>
<dbReference type="Pfam" id="PF00126">
    <property type="entry name" value="HTH_1"/>
    <property type="match status" value="1"/>
</dbReference>
<dbReference type="SUPFAM" id="SSF46785">
    <property type="entry name" value="Winged helix' DNA-binding domain"/>
    <property type="match status" value="1"/>
</dbReference>
<evidence type="ECO:0000259" key="5">
    <source>
        <dbReference type="PROSITE" id="PS50931"/>
    </source>
</evidence>
<name>A0ABT0YTJ5_9BURK</name>
<dbReference type="Gene3D" id="1.10.10.10">
    <property type="entry name" value="Winged helix-like DNA-binding domain superfamily/Winged helix DNA-binding domain"/>
    <property type="match status" value="1"/>
</dbReference>
<dbReference type="InterPro" id="IPR005119">
    <property type="entry name" value="LysR_subst-bd"/>
</dbReference>
<keyword evidence="7" id="KW-1185">Reference proteome</keyword>
<keyword evidence="2" id="KW-0805">Transcription regulation</keyword>